<sequence length="364" mass="40814">MSSHHDHDNWLIEELKKSMITFDENTTSLLEGQKRSFELCCTLLREDDDLSRGGKSRRSIRQRARKFLKDIYQSIGPEVFLLCTLGPSITRLGENALRIRLSTIQTWWCTALKPQGLTTVATELCQAKTISSLVQSKDHDTNGLSGRRPSEYSALPVTKRNLETESDRETRNVQGHKRKKVLTISPTDSNLPTVHEQPVLENASLQGIVEVFDTYMCNAIRRVNVDGESKAAITMIFPGWGGPVDCLMSLDVCQWGIAQLSMTLFNVKVEWTECVLHVILENGMTLTTETSEITLKGVEDKVINKVFGSGIYHAIAECAVRRREIAEGRNVTECVSMTLTQNGAIINLSLGLERGLRIQNKLYT</sequence>
<dbReference type="AlphaFoldDB" id="R0J276"/>
<protein>
    <submittedName>
        <fullName evidence="1">Uncharacterized protein</fullName>
    </submittedName>
</protein>
<dbReference type="EMBL" id="KB908482">
    <property type="protein sequence ID" value="EOA90866.1"/>
    <property type="molecule type" value="Genomic_DNA"/>
</dbReference>
<evidence type="ECO:0000313" key="1">
    <source>
        <dbReference type="EMBL" id="EOA90866.1"/>
    </source>
</evidence>
<dbReference type="GeneID" id="19397817"/>
<reference evidence="1 2" key="1">
    <citation type="journal article" date="2012" name="PLoS Pathog.">
        <title>Diverse lifestyles and strategies of plant pathogenesis encoded in the genomes of eighteen Dothideomycetes fungi.</title>
        <authorList>
            <person name="Ohm R.A."/>
            <person name="Feau N."/>
            <person name="Henrissat B."/>
            <person name="Schoch C.L."/>
            <person name="Horwitz B.A."/>
            <person name="Barry K.W."/>
            <person name="Condon B.J."/>
            <person name="Copeland A.C."/>
            <person name="Dhillon B."/>
            <person name="Glaser F."/>
            <person name="Hesse C.N."/>
            <person name="Kosti I."/>
            <person name="LaButti K."/>
            <person name="Lindquist E.A."/>
            <person name="Lucas S."/>
            <person name="Salamov A.A."/>
            <person name="Bradshaw R.E."/>
            <person name="Ciuffetti L."/>
            <person name="Hamelin R.C."/>
            <person name="Kema G.H.J."/>
            <person name="Lawrence C."/>
            <person name="Scott J.A."/>
            <person name="Spatafora J.W."/>
            <person name="Turgeon B.G."/>
            <person name="de Wit P.J.G.M."/>
            <person name="Zhong S."/>
            <person name="Goodwin S.B."/>
            <person name="Grigoriev I.V."/>
        </authorList>
    </citation>
    <scope>NUCLEOTIDE SEQUENCE [LARGE SCALE GENOMIC DNA]</scope>
    <source>
        <strain evidence="2">28A</strain>
    </source>
</reference>
<dbReference type="STRING" id="671987.R0J276"/>
<evidence type="ECO:0000313" key="2">
    <source>
        <dbReference type="Proteomes" id="UP000016935"/>
    </source>
</evidence>
<reference evidence="1 2" key="2">
    <citation type="journal article" date="2013" name="PLoS Genet.">
        <title>Comparative genome structure, secondary metabolite, and effector coding capacity across Cochliobolus pathogens.</title>
        <authorList>
            <person name="Condon B.J."/>
            <person name="Leng Y."/>
            <person name="Wu D."/>
            <person name="Bushley K.E."/>
            <person name="Ohm R.A."/>
            <person name="Otillar R."/>
            <person name="Martin J."/>
            <person name="Schackwitz W."/>
            <person name="Grimwood J."/>
            <person name="MohdZainudin N."/>
            <person name="Xue C."/>
            <person name="Wang R."/>
            <person name="Manning V.A."/>
            <person name="Dhillon B."/>
            <person name="Tu Z.J."/>
            <person name="Steffenson B.J."/>
            <person name="Salamov A."/>
            <person name="Sun H."/>
            <person name="Lowry S."/>
            <person name="LaButti K."/>
            <person name="Han J."/>
            <person name="Copeland A."/>
            <person name="Lindquist E."/>
            <person name="Barry K."/>
            <person name="Schmutz J."/>
            <person name="Baker S.E."/>
            <person name="Ciuffetti L.M."/>
            <person name="Grigoriev I.V."/>
            <person name="Zhong S."/>
            <person name="Turgeon B.G."/>
        </authorList>
    </citation>
    <scope>NUCLEOTIDE SEQUENCE [LARGE SCALE GENOMIC DNA]</scope>
    <source>
        <strain evidence="2">28A</strain>
    </source>
</reference>
<keyword evidence="2" id="KW-1185">Reference proteome</keyword>
<accession>R0J276</accession>
<dbReference type="eggNOG" id="ENOG502SR82">
    <property type="taxonomic scope" value="Eukaryota"/>
</dbReference>
<dbReference type="RefSeq" id="XP_008021579.1">
    <property type="nucleotide sequence ID" value="XM_008023388.1"/>
</dbReference>
<gene>
    <name evidence="1" type="ORF">SETTUDRAFT_158368</name>
</gene>
<proteinExistence type="predicted"/>
<dbReference type="OrthoDB" id="3789257at2759"/>
<organism evidence="1 2">
    <name type="scientific">Exserohilum turcicum (strain 28A)</name>
    <name type="common">Northern leaf blight fungus</name>
    <name type="synonym">Setosphaeria turcica</name>
    <dbReference type="NCBI Taxonomy" id="671987"/>
    <lineage>
        <taxon>Eukaryota</taxon>
        <taxon>Fungi</taxon>
        <taxon>Dikarya</taxon>
        <taxon>Ascomycota</taxon>
        <taxon>Pezizomycotina</taxon>
        <taxon>Dothideomycetes</taxon>
        <taxon>Pleosporomycetidae</taxon>
        <taxon>Pleosporales</taxon>
        <taxon>Pleosporineae</taxon>
        <taxon>Pleosporaceae</taxon>
        <taxon>Exserohilum</taxon>
    </lineage>
</organism>
<name>R0J276_EXST2</name>
<dbReference type="Proteomes" id="UP000016935">
    <property type="component" value="Unassembled WGS sequence"/>
</dbReference>
<dbReference type="HOGENOM" id="CLU_074616_0_0_1"/>